<evidence type="ECO:0000256" key="15">
    <source>
        <dbReference type="ARBA" id="ARBA00030800"/>
    </source>
</evidence>
<dbReference type="KEGG" id="hsc:HVS_10900"/>
<dbReference type="Pfam" id="PF02518">
    <property type="entry name" value="HATPase_c"/>
    <property type="match status" value="1"/>
</dbReference>
<evidence type="ECO:0000256" key="1">
    <source>
        <dbReference type="ARBA" id="ARBA00000085"/>
    </source>
</evidence>
<keyword evidence="11" id="KW-0408">Iron</keyword>
<dbReference type="GO" id="GO:0016020">
    <property type="term" value="C:membrane"/>
    <property type="evidence" value="ECO:0007669"/>
    <property type="project" value="InterPro"/>
</dbReference>
<dbReference type="EC" id="2.7.13.3" evidence="4"/>
<keyword evidence="10 18" id="KW-0418">Kinase</keyword>
<feature type="coiled-coil region" evidence="16">
    <location>
        <begin position="33"/>
        <end position="110"/>
    </location>
</feature>
<dbReference type="InterPro" id="IPR036890">
    <property type="entry name" value="HATPase_C_sf"/>
</dbReference>
<evidence type="ECO:0000256" key="14">
    <source>
        <dbReference type="ARBA" id="ARBA00024827"/>
    </source>
</evidence>
<comment type="subcellular location">
    <subcellularLocation>
        <location evidence="3">Cytoplasm</location>
    </subcellularLocation>
</comment>
<evidence type="ECO:0000256" key="10">
    <source>
        <dbReference type="ARBA" id="ARBA00022777"/>
    </source>
</evidence>
<dbReference type="InterPro" id="IPR050482">
    <property type="entry name" value="Sensor_HK_TwoCompSys"/>
</dbReference>
<keyword evidence="8 18" id="KW-0808">Transferase</keyword>
<dbReference type="AlphaFoldDB" id="A0A2K9EFS5"/>
<dbReference type="GO" id="GO:0005737">
    <property type="term" value="C:cytoplasm"/>
    <property type="evidence" value="ECO:0007669"/>
    <property type="project" value="UniProtKB-SubCell"/>
</dbReference>
<protein>
    <recommendedName>
        <fullName evidence="5">Oxygen sensor histidine kinase NreB</fullName>
        <ecNumber evidence="4">2.7.13.3</ecNumber>
    </recommendedName>
    <alternativeName>
        <fullName evidence="15">Nitrogen regulation protein B</fullName>
    </alternativeName>
</protein>
<keyword evidence="19" id="KW-1185">Reference proteome</keyword>
<evidence type="ECO:0000256" key="3">
    <source>
        <dbReference type="ARBA" id="ARBA00004496"/>
    </source>
</evidence>
<evidence type="ECO:0000256" key="6">
    <source>
        <dbReference type="ARBA" id="ARBA00022485"/>
    </source>
</evidence>
<evidence type="ECO:0000259" key="17">
    <source>
        <dbReference type="PROSITE" id="PS50109"/>
    </source>
</evidence>
<comment type="catalytic activity">
    <reaction evidence="1">
        <text>ATP + protein L-histidine = ADP + protein N-phospho-L-histidine.</text>
        <dbReference type="EC" id="2.7.13.3"/>
    </reaction>
</comment>
<dbReference type="PROSITE" id="PS50109">
    <property type="entry name" value="HIS_KIN"/>
    <property type="match status" value="1"/>
</dbReference>
<gene>
    <name evidence="18" type="primary">degS</name>
    <name evidence="18" type="ORF">HVS_10900</name>
</gene>
<evidence type="ECO:0000256" key="9">
    <source>
        <dbReference type="ARBA" id="ARBA00022723"/>
    </source>
</evidence>
<dbReference type="InterPro" id="IPR008595">
    <property type="entry name" value="DegS"/>
</dbReference>
<evidence type="ECO:0000256" key="13">
    <source>
        <dbReference type="ARBA" id="ARBA00023014"/>
    </source>
</evidence>
<keyword evidence="13" id="KW-0411">Iron-sulfur</keyword>
<accession>A0A2K9EFS5</accession>
<dbReference type="GO" id="GO:0051539">
    <property type="term" value="F:4 iron, 4 sulfur cluster binding"/>
    <property type="evidence" value="ECO:0007669"/>
    <property type="project" value="UniProtKB-KW"/>
</dbReference>
<dbReference type="SUPFAM" id="SSF55874">
    <property type="entry name" value="ATPase domain of HSP90 chaperone/DNA topoisomerase II/histidine kinase"/>
    <property type="match status" value="1"/>
</dbReference>
<comment type="function">
    <text evidence="14">Member of the two-component regulatory system NreB/NreC involved in the control of dissimilatory nitrate/nitrite reduction in response to oxygen. NreB functions as a direct oxygen sensor histidine kinase which is autophosphorylated, in the absence of oxygen, probably at the conserved histidine residue, and transfers its phosphate group probably to a conserved aspartate residue of NreC. NreB/NreC activates the expression of the nitrate (narGHJI) and nitrite (nir) reductase operons, as well as the putative nitrate transporter gene narT.</text>
</comment>
<keyword evidence="16" id="KW-0175">Coiled coil</keyword>
<dbReference type="EMBL" id="CP025197">
    <property type="protein sequence ID" value="AUG58075.1"/>
    <property type="molecule type" value="Genomic_DNA"/>
</dbReference>
<name>A0A2K9EFS5_9FIRM</name>
<feature type="domain" description="Histidine kinase" evidence="17">
    <location>
        <begin position="183"/>
        <end position="384"/>
    </location>
</feature>
<keyword evidence="12" id="KW-0902">Two-component regulatory system</keyword>
<keyword evidence="9" id="KW-0479">Metal-binding</keyword>
<dbReference type="InterPro" id="IPR011712">
    <property type="entry name" value="Sig_transdc_His_kin_sub3_dim/P"/>
</dbReference>
<evidence type="ECO:0000256" key="8">
    <source>
        <dbReference type="ARBA" id="ARBA00022679"/>
    </source>
</evidence>
<dbReference type="PRINTS" id="PR00344">
    <property type="entry name" value="BCTRLSENSOR"/>
</dbReference>
<dbReference type="InterPro" id="IPR004358">
    <property type="entry name" value="Sig_transdc_His_kin-like_C"/>
</dbReference>
<dbReference type="PANTHER" id="PTHR24421">
    <property type="entry name" value="NITRATE/NITRITE SENSOR PROTEIN NARX-RELATED"/>
    <property type="match status" value="1"/>
</dbReference>
<dbReference type="PIRSF" id="PIRSF003169">
    <property type="entry name" value="STHK_DegS"/>
    <property type="match status" value="1"/>
</dbReference>
<evidence type="ECO:0000256" key="12">
    <source>
        <dbReference type="ARBA" id="ARBA00023012"/>
    </source>
</evidence>
<proteinExistence type="predicted"/>
<evidence type="ECO:0000256" key="7">
    <source>
        <dbReference type="ARBA" id="ARBA00022490"/>
    </source>
</evidence>
<dbReference type="Pfam" id="PF05384">
    <property type="entry name" value="DegS"/>
    <property type="match status" value="1"/>
</dbReference>
<reference evidence="18 19" key="1">
    <citation type="submission" date="2017-12" db="EMBL/GenBank/DDBJ databases">
        <title>Complete genome sequence of Herbivorax saccincola GGR1, a novel Cellulosome-producing hydrolytic bacterium in a thermophilic biogas plant, established by Illumina and Nanopore MinION sequencing.</title>
        <authorList>
            <person name="Pechtl A."/>
            <person name="Ruckert C."/>
            <person name="Koeck D.E."/>
            <person name="Maus I."/>
            <person name="Winkler A."/>
            <person name="Kalinowski J."/>
            <person name="Puhler A."/>
            <person name="Schwarz W.W."/>
            <person name="Zverlov V.V."/>
            <person name="Schluter A."/>
            <person name="Liebl W."/>
        </authorList>
    </citation>
    <scope>NUCLEOTIDE SEQUENCE [LARGE SCALE GENOMIC DNA]</scope>
    <source>
        <strain evidence="19">SR1</strain>
    </source>
</reference>
<dbReference type="Proteomes" id="UP000233534">
    <property type="component" value="Chromosome"/>
</dbReference>
<evidence type="ECO:0000256" key="16">
    <source>
        <dbReference type="SAM" id="Coils"/>
    </source>
</evidence>
<sequence length="391" mass="44669">MSNFKSDIANLDRIIKKTVRAINKSKSQIYDIAEGARKECGRLENELDELKKLVSETMSKVSFLEGELRESKKKLMFLSKNHDKYPKEEIKKAYEKADDLRVQLIILKETERHYINRRNELEIRLKDAYRTVKKADGLISNISVSLECLTGDLQNVSVKLEDIRQRQLMALKIVKAQEEERQRIARDIHDGPAQLMSNVVMKAEICERLVETDPVKAKDEIRGLKSVVRNSLQDIRRIIYDLRPMSLDDLGLIPTLQRHIAAYQEESNTVVMFNTKGVCKDLKPVISLTIFRIVQEAINNIKKHSDAKNVEIDLEFSEKELMLNISDDGKGFDISLIDMKNHNINGGFGLLSMRERVELLGGMFEISSGIGKGTVLKITVPLISKEEVSNE</sequence>
<evidence type="ECO:0000256" key="5">
    <source>
        <dbReference type="ARBA" id="ARBA00017322"/>
    </source>
</evidence>
<dbReference type="CDD" id="cd16917">
    <property type="entry name" value="HATPase_UhpB-NarQ-NarX-like"/>
    <property type="match status" value="1"/>
</dbReference>
<dbReference type="InterPro" id="IPR003594">
    <property type="entry name" value="HATPase_dom"/>
</dbReference>
<evidence type="ECO:0000313" key="18">
    <source>
        <dbReference type="EMBL" id="AUG58075.1"/>
    </source>
</evidence>
<dbReference type="RefSeq" id="WP_101302202.1">
    <property type="nucleotide sequence ID" value="NZ_CP025197.1"/>
</dbReference>
<keyword evidence="6" id="KW-0004">4Fe-4S</keyword>
<dbReference type="GO" id="GO:0046872">
    <property type="term" value="F:metal ion binding"/>
    <property type="evidence" value="ECO:0007669"/>
    <property type="project" value="UniProtKB-KW"/>
</dbReference>
<dbReference type="GO" id="GO:0000155">
    <property type="term" value="F:phosphorelay sensor kinase activity"/>
    <property type="evidence" value="ECO:0007669"/>
    <property type="project" value="InterPro"/>
</dbReference>
<dbReference type="InterPro" id="IPR005467">
    <property type="entry name" value="His_kinase_dom"/>
</dbReference>
<organism evidence="18 19">
    <name type="scientific">Acetivibrio saccincola</name>
    <dbReference type="NCBI Taxonomy" id="1677857"/>
    <lineage>
        <taxon>Bacteria</taxon>
        <taxon>Bacillati</taxon>
        <taxon>Bacillota</taxon>
        <taxon>Clostridia</taxon>
        <taxon>Eubacteriales</taxon>
        <taxon>Oscillospiraceae</taxon>
        <taxon>Acetivibrio</taxon>
    </lineage>
</organism>
<evidence type="ECO:0000256" key="11">
    <source>
        <dbReference type="ARBA" id="ARBA00023004"/>
    </source>
</evidence>
<dbReference type="SMART" id="SM00387">
    <property type="entry name" value="HATPase_c"/>
    <property type="match status" value="1"/>
</dbReference>
<dbReference type="Gene3D" id="3.30.565.10">
    <property type="entry name" value="Histidine kinase-like ATPase, C-terminal domain"/>
    <property type="match status" value="1"/>
</dbReference>
<dbReference type="Gene3D" id="1.20.5.1930">
    <property type="match status" value="1"/>
</dbReference>
<dbReference type="InterPro" id="IPR016381">
    <property type="entry name" value="Sig_transdc_His_kinase_DegS"/>
</dbReference>
<keyword evidence="7" id="KW-0963">Cytoplasm</keyword>
<dbReference type="PANTHER" id="PTHR24421:SF55">
    <property type="entry name" value="SENSOR HISTIDINE KINASE YDFH"/>
    <property type="match status" value="1"/>
</dbReference>
<evidence type="ECO:0000256" key="4">
    <source>
        <dbReference type="ARBA" id="ARBA00012438"/>
    </source>
</evidence>
<evidence type="ECO:0000313" key="19">
    <source>
        <dbReference type="Proteomes" id="UP000233534"/>
    </source>
</evidence>
<dbReference type="GO" id="GO:0046983">
    <property type="term" value="F:protein dimerization activity"/>
    <property type="evidence" value="ECO:0007669"/>
    <property type="project" value="InterPro"/>
</dbReference>
<dbReference type="Pfam" id="PF07730">
    <property type="entry name" value="HisKA_3"/>
    <property type="match status" value="1"/>
</dbReference>
<comment type="cofactor">
    <cofactor evidence="2">
        <name>[4Fe-4S] cluster</name>
        <dbReference type="ChEBI" id="CHEBI:49883"/>
    </cofactor>
</comment>
<evidence type="ECO:0000256" key="2">
    <source>
        <dbReference type="ARBA" id="ARBA00001966"/>
    </source>
</evidence>